<protein>
    <recommendedName>
        <fullName evidence="2">Protein kinase domain-containing protein</fullName>
    </recommendedName>
</protein>
<evidence type="ECO:0000259" key="2">
    <source>
        <dbReference type="PROSITE" id="PS50011"/>
    </source>
</evidence>
<name>A0AAN7PHH8_9EURO</name>
<dbReference type="AlphaFoldDB" id="A0AAN7PHH8"/>
<evidence type="ECO:0000313" key="3">
    <source>
        <dbReference type="EMBL" id="KAK5080453.1"/>
    </source>
</evidence>
<evidence type="ECO:0000256" key="1">
    <source>
        <dbReference type="SAM" id="MobiDB-lite"/>
    </source>
</evidence>
<keyword evidence="4" id="KW-1185">Reference proteome</keyword>
<dbReference type="PROSITE" id="PS00108">
    <property type="entry name" value="PROTEIN_KINASE_ST"/>
    <property type="match status" value="1"/>
</dbReference>
<sequence>MEALYTENPVRRPTKNDGLQRSRGKVHNKHKPLTDDAVQSQKRAVRHTLYPEQLKLSSSYKEDPKASSKGQSEALSQKVYQPPPPPPPEGMVLDVLHSAKNSRIERRLKDGIDVVVKVCRGPTIPKAADMWLQEENVVQLLDSNSARREIVLPYISGQSVDAFVDSGKVCTLNNGHSLAIWQGAAAGLAWIHSNGILYNDLKPGNTMYDPEERRTVLVDFGISTERIEDHFSGGGTPCSYDYQTLLKNPGP</sequence>
<accession>A0AAN7PHH8</accession>
<dbReference type="InterPro" id="IPR011009">
    <property type="entry name" value="Kinase-like_dom_sf"/>
</dbReference>
<dbReference type="InterPro" id="IPR008271">
    <property type="entry name" value="Ser/Thr_kinase_AS"/>
</dbReference>
<gene>
    <name evidence="3" type="ORF">LTR05_008563</name>
</gene>
<dbReference type="GO" id="GO:0005524">
    <property type="term" value="F:ATP binding"/>
    <property type="evidence" value="ECO:0007669"/>
    <property type="project" value="InterPro"/>
</dbReference>
<dbReference type="EMBL" id="JAVRRJ010000014">
    <property type="protein sequence ID" value="KAK5080453.1"/>
    <property type="molecule type" value="Genomic_DNA"/>
</dbReference>
<dbReference type="Proteomes" id="UP001309876">
    <property type="component" value="Unassembled WGS sequence"/>
</dbReference>
<dbReference type="InterPro" id="IPR000719">
    <property type="entry name" value="Prot_kinase_dom"/>
</dbReference>
<proteinExistence type="predicted"/>
<organism evidence="3 4">
    <name type="scientific">Lithohypha guttulata</name>
    <dbReference type="NCBI Taxonomy" id="1690604"/>
    <lineage>
        <taxon>Eukaryota</taxon>
        <taxon>Fungi</taxon>
        <taxon>Dikarya</taxon>
        <taxon>Ascomycota</taxon>
        <taxon>Pezizomycotina</taxon>
        <taxon>Eurotiomycetes</taxon>
        <taxon>Chaetothyriomycetidae</taxon>
        <taxon>Chaetothyriales</taxon>
        <taxon>Trichomeriaceae</taxon>
        <taxon>Lithohypha</taxon>
    </lineage>
</organism>
<dbReference type="Gene3D" id="1.10.510.10">
    <property type="entry name" value="Transferase(Phosphotransferase) domain 1"/>
    <property type="match status" value="1"/>
</dbReference>
<feature type="compositionally biased region" description="Polar residues" evidence="1">
    <location>
        <begin position="68"/>
        <end position="79"/>
    </location>
</feature>
<reference evidence="3 4" key="1">
    <citation type="submission" date="2023-08" db="EMBL/GenBank/DDBJ databases">
        <title>Black Yeasts Isolated from many extreme environments.</title>
        <authorList>
            <person name="Coleine C."/>
            <person name="Stajich J.E."/>
            <person name="Selbmann L."/>
        </authorList>
    </citation>
    <scope>NUCLEOTIDE SEQUENCE [LARGE SCALE GENOMIC DNA]</scope>
    <source>
        <strain evidence="3 4">CCFEE 5910</strain>
    </source>
</reference>
<dbReference type="SUPFAM" id="SSF56112">
    <property type="entry name" value="Protein kinase-like (PK-like)"/>
    <property type="match status" value="1"/>
</dbReference>
<feature type="region of interest" description="Disordered" evidence="1">
    <location>
        <begin position="1"/>
        <end position="88"/>
    </location>
</feature>
<dbReference type="PROSITE" id="PS50011">
    <property type="entry name" value="PROTEIN_KINASE_DOM"/>
    <property type="match status" value="1"/>
</dbReference>
<dbReference type="Pfam" id="PF00069">
    <property type="entry name" value="Pkinase"/>
    <property type="match status" value="1"/>
</dbReference>
<feature type="domain" description="Protein kinase" evidence="2">
    <location>
        <begin position="61"/>
        <end position="251"/>
    </location>
</feature>
<evidence type="ECO:0000313" key="4">
    <source>
        <dbReference type="Proteomes" id="UP001309876"/>
    </source>
</evidence>
<dbReference type="GO" id="GO:0004672">
    <property type="term" value="F:protein kinase activity"/>
    <property type="evidence" value="ECO:0007669"/>
    <property type="project" value="InterPro"/>
</dbReference>
<feature type="compositionally biased region" description="Basic residues" evidence="1">
    <location>
        <begin position="22"/>
        <end position="31"/>
    </location>
</feature>
<comment type="caution">
    <text evidence="3">The sequence shown here is derived from an EMBL/GenBank/DDBJ whole genome shotgun (WGS) entry which is preliminary data.</text>
</comment>